<keyword evidence="5" id="KW-1185">Reference proteome</keyword>
<proteinExistence type="predicted"/>
<reference evidence="3 4" key="1">
    <citation type="submission" date="2019-09" db="EMBL/GenBank/DDBJ databases">
        <authorList>
            <person name="Depoorter E."/>
        </authorList>
    </citation>
    <scope>NUCLEOTIDE SEQUENCE [LARGE SCALE GENOMIC DNA]</scope>
    <source>
        <strain evidence="3">LMG 20980</strain>
    </source>
</reference>
<feature type="chain" id="PRO_5044645845" evidence="1">
    <location>
        <begin position="23"/>
        <end position="96"/>
    </location>
</feature>
<dbReference type="Proteomes" id="UP000755577">
    <property type="component" value="Unassembled WGS sequence"/>
</dbReference>
<dbReference type="RefSeq" id="WP_096503167.1">
    <property type="nucleotide sequence ID" value="NZ_CABVLY010000009.1"/>
</dbReference>
<evidence type="ECO:0000313" key="3">
    <source>
        <dbReference type="EMBL" id="VVU50039.1"/>
    </source>
</evidence>
<dbReference type="EMBL" id="CABVLY010000009">
    <property type="protein sequence ID" value="VVU50039.1"/>
    <property type="molecule type" value="Genomic_DNA"/>
</dbReference>
<reference evidence="2 5" key="2">
    <citation type="submission" date="2021-02" db="EMBL/GenBank/DDBJ databases">
        <title>Draft genome of the type strains Burkholderia anthina DSM16086.</title>
        <authorList>
            <person name="Hertel R."/>
            <person name="Meissner J."/>
            <person name="Poehlein A."/>
            <person name="Daniel R."/>
            <person name="Commichau F.M."/>
        </authorList>
    </citation>
    <scope>NUCLEOTIDE SEQUENCE [LARGE SCALE GENOMIC DNA]</scope>
    <source>
        <strain evidence="2 5">DSM 16086</strain>
    </source>
</reference>
<evidence type="ECO:0000256" key="1">
    <source>
        <dbReference type="SAM" id="SignalP"/>
    </source>
</evidence>
<gene>
    <name evidence="3" type="ORF">BAN20980_02748</name>
    <name evidence="2" type="ORF">JQK92_00750</name>
</gene>
<dbReference type="EMBL" id="JAFCIQ010000001">
    <property type="protein sequence ID" value="MBM2764951.1"/>
    <property type="molecule type" value="Genomic_DNA"/>
</dbReference>
<name>A0A6P2G9S9_9BURK</name>
<dbReference type="AlphaFoldDB" id="A0A6P2G9S9"/>
<sequence length="96" mass="9687">MIHTTRTLISVLSLTLTMPAFAGIPADNIAWSARSVQTAAPSAACTAYSGRPIASGLPLNTDTVLKSVGMALLGSALSATQGYQGTVPNPCARAGL</sequence>
<evidence type="ECO:0000313" key="2">
    <source>
        <dbReference type="EMBL" id="MBM2764951.1"/>
    </source>
</evidence>
<dbReference type="GeneID" id="56500789"/>
<organism evidence="3 4">
    <name type="scientific">Burkholderia anthina</name>
    <dbReference type="NCBI Taxonomy" id="179879"/>
    <lineage>
        <taxon>Bacteria</taxon>
        <taxon>Pseudomonadati</taxon>
        <taxon>Pseudomonadota</taxon>
        <taxon>Betaproteobacteria</taxon>
        <taxon>Burkholderiales</taxon>
        <taxon>Burkholderiaceae</taxon>
        <taxon>Burkholderia</taxon>
        <taxon>Burkholderia cepacia complex</taxon>
    </lineage>
</organism>
<keyword evidence="1" id="KW-0732">Signal</keyword>
<dbReference type="Proteomes" id="UP000494201">
    <property type="component" value="Unassembled WGS sequence"/>
</dbReference>
<evidence type="ECO:0000313" key="4">
    <source>
        <dbReference type="Proteomes" id="UP000494201"/>
    </source>
</evidence>
<accession>A0A6P2G9S9</accession>
<protein>
    <submittedName>
        <fullName evidence="3">Uncharacterized protein</fullName>
    </submittedName>
</protein>
<evidence type="ECO:0000313" key="5">
    <source>
        <dbReference type="Proteomes" id="UP000755577"/>
    </source>
</evidence>
<feature type="signal peptide" evidence="1">
    <location>
        <begin position="1"/>
        <end position="22"/>
    </location>
</feature>